<evidence type="ECO:0000313" key="1">
    <source>
        <dbReference type="EMBL" id="CAB3647011.1"/>
    </source>
</evidence>
<dbReference type="EMBL" id="CADIKC010000001">
    <property type="protein sequence ID" value="CAB3647011.1"/>
    <property type="molecule type" value="Genomic_DNA"/>
</dbReference>
<evidence type="ECO:0000313" key="2">
    <source>
        <dbReference type="Proteomes" id="UP000494255"/>
    </source>
</evidence>
<dbReference type="Proteomes" id="UP000494255">
    <property type="component" value="Unassembled WGS sequence"/>
</dbReference>
<sequence length="97" mass="10618">MKVLAVASIVKPLSDEEKAQIFPVEVPATLKLYLDGKIEQFWMRQDKPGVIFLMDVESIGEAKAAIEALPLTSGGHAQYEFMHVGPLAPLGRLIQGK</sequence>
<dbReference type="SUPFAM" id="SSF54909">
    <property type="entry name" value="Dimeric alpha+beta barrel"/>
    <property type="match status" value="1"/>
</dbReference>
<dbReference type="InterPro" id="IPR011008">
    <property type="entry name" value="Dimeric_a/b-barrel"/>
</dbReference>
<organism evidence="1 2">
    <name type="scientific">Paraburkholderia sediminicola</name>
    <dbReference type="NCBI Taxonomy" id="458836"/>
    <lineage>
        <taxon>Bacteria</taxon>
        <taxon>Pseudomonadati</taxon>
        <taxon>Pseudomonadota</taxon>
        <taxon>Betaproteobacteria</taxon>
        <taxon>Burkholderiales</taxon>
        <taxon>Burkholderiaceae</taxon>
        <taxon>Paraburkholderia</taxon>
    </lineage>
</organism>
<keyword evidence="2" id="KW-1185">Reference proteome</keyword>
<dbReference type="RefSeq" id="WP_175049166.1">
    <property type="nucleotide sequence ID" value="NZ_CADIKC010000001.1"/>
</dbReference>
<dbReference type="AlphaFoldDB" id="A0A6J4ZYI9"/>
<gene>
    <name evidence="1" type="ORF">LMG24238_00832</name>
</gene>
<proteinExistence type="predicted"/>
<protein>
    <recommendedName>
        <fullName evidence="3">Muconolactone delta-isomerase</fullName>
    </recommendedName>
</protein>
<dbReference type="Gene3D" id="3.30.70.1060">
    <property type="entry name" value="Dimeric alpha+beta barrel"/>
    <property type="match status" value="1"/>
</dbReference>
<name>A0A6J4ZYI9_9BURK</name>
<evidence type="ECO:0008006" key="3">
    <source>
        <dbReference type="Google" id="ProtNLM"/>
    </source>
</evidence>
<accession>A0A6J4ZYI9</accession>
<dbReference type="GeneID" id="97039485"/>
<reference evidence="1 2" key="1">
    <citation type="submission" date="2020-04" db="EMBL/GenBank/DDBJ databases">
        <authorList>
            <person name="De Canck E."/>
        </authorList>
    </citation>
    <scope>NUCLEOTIDE SEQUENCE [LARGE SCALE GENOMIC DNA]</scope>
    <source>
        <strain evidence="1 2">LMG 24238</strain>
    </source>
</reference>